<dbReference type="Gene3D" id="1.10.10.10">
    <property type="entry name" value="Winged helix-like DNA-binding domain superfamily/Winged helix DNA-binding domain"/>
    <property type="match status" value="1"/>
</dbReference>
<evidence type="ECO:0000256" key="2">
    <source>
        <dbReference type="ARBA" id="ARBA00004496"/>
    </source>
</evidence>
<keyword evidence="7" id="KW-0736">Signalosome</keyword>
<evidence type="ECO:0000259" key="9">
    <source>
        <dbReference type="PROSITE" id="PS50250"/>
    </source>
</evidence>
<dbReference type="Pfam" id="PF22241">
    <property type="entry name" value="PSMD12-CSN4_N"/>
    <property type="match status" value="1"/>
</dbReference>
<evidence type="ECO:0000313" key="10">
    <source>
        <dbReference type="EMBL" id="CAI6286129.1"/>
    </source>
</evidence>
<name>A0A9W4XLB5_9PLEO</name>
<keyword evidence="6" id="KW-0963">Cytoplasm</keyword>
<dbReference type="FunFam" id="1.10.10.10:FF:000190">
    <property type="entry name" value="COP9 signalosome complex subunit 4"/>
    <property type="match status" value="1"/>
</dbReference>
<comment type="similarity">
    <text evidence="3">Belongs to the CSN4 family.</text>
</comment>
<dbReference type="OrthoDB" id="295656at2759"/>
<dbReference type="GO" id="GO:0005829">
    <property type="term" value="C:cytosol"/>
    <property type="evidence" value="ECO:0007669"/>
    <property type="project" value="TreeGrafter"/>
</dbReference>
<evidence type="ECO:0000256" key="6">
    <source>
        <dbReference type="ARBA" id="ARBA00022490"/>
    </source>
</evidence>
<dbReference type="SMART" id="SM00088">
    <property type="entry name" value="PINT"/>
    <property type="match status" value="1"/>
</dbReference>
<evidence type="ECO:0000256" key="7">
    <source>
        <dbReference type="ARBA" id="ARBA00022790"/>
    </source>
</evidence>
<dbReference type="PANTHER" id="PTHR10855:SF2">
    <property type="entry name" value="COP9 SIGNALOSOME COMPLEX SUBUNIT 4"/>
    <property type="match status" value="1"/>
</dbReference>
<gene>
    <name evidence="10" type="ORF">PDIGIT_LOCUS2306</name>
</gene>
<organism evidence="10 11">
    <name type="scientific">Periconia digitata</name>
    <dbReference type="NCBI Taxonomy" id="1303443"/>
    <lineage>
        <taxon>Eukaryota</taxon>
        <taxon>Fungi</taxon>
        <taxon>Dikarya</taxon>
        <taxon>Ascomycota</taxon>
        <taxon>Pezizomycotina</taxon>
        <taxon>Dothideomycetes</taxon>
        <taxon>Pleosporomycetidae</taxon>
        <taxon>Pleosporales</taxon>
        <taxon>Massarineae</taxon>
        <taxon>Periconiaceae</taxon>
        <taxon>Periconia</taxon>
    </lineage>
</organism>
<dbReference type="AlphaFoldDB" id="A0A9W4XLB5"/>
<dbReference type="Pfam" id="PF01399">
    <property type="entry name" value="PCI"/>
    <property type="match status" value="1"/>
</dbReference>
<comment type="caution">
    <text evidence="10">The sequence shown here is derived from an EMBL/GenBank/DDBJ whole genome shotgun (WGS) entry which is preliminary data.</text>
</comment>
<dbReference type="InterPro" id="IPR011990">
    <property type="entry name" value="TPR-like_helical_dom_sf"/>
</dbReference>
<dbReference type="InterPro" id="IPR036390">
    <property type="entry name" value="WH_DNA-bd_sf"/>
</dbReference>
<sequence>MSSAEVTNALQSIGAAPVGEKPALYTSLLQQIISGSQNLTADLNAYTQTLLDDSLGIVVLRPLLANFVEHFRTIKDPDVKIEVGEKAIELLQSKGAGQYEEQDTQIKELLADAFEENEDYRKSAQTLGTINLESTQKSRSADDKARVWIRIVRCYLEEDDPTSAFLHLNKVKNVIYDVQDQQTRLMFQLSQARIHDSQRKYLDAAQAYYTMSLESIVDEDERLQALGAAILCAVLAPAGPLRSNMLAKLYKDDRANSVEDFPILEKMFLDRLLSPAEIKAFASKLQPHHLAKTADGSTVLDRAVLEHNLVGASKLYNNIGFDQLGALLGIDAEKAEHYAAKMLEQGRLGGYIDQIDRLIFFEGEGSGERKKEHAERVVGKELRKWDANVQGLAEEVEKAATMIQSQYPVGLSRSSSAFLDHSTKLYTDLISGILRIANGALISRLASPFHKLRHTTLIPQASAFARSVFI</sequence>
<protein>
    <recommendedName>
        <fullName evidence="5">COP9 signalosome complex subunit 4</fullName>
    </recommendedName>
</protein>
<dbReference type="Proteomes" id="UP001152607">
    <property type="component" value="Unassembled WGS sequence"/>
</dbReference>
<keyword evidence="8" id="KW-0539">Nucleus</keyword>
<dbReference type="SUPFAM" id="SSF48452">
    <property type="entry name" value="TPR-like"/>
    <property type="match status" value="1"/>
</dbReference>
<proteinExistence type="inferred from homology"/>
<dbReference type="SUPFAM" id="SSF46785">
    <property type="entry name" value="Winged helix' DNA-binding domain"/>
    <property type="match status" value="1"/>
</dbReference>
<reference evidence="10" key="1">
    <citation type="submission" date="2023-01" db="EMBL/GenBank/DDBJ databases">
        <authorList>
            <person name="Van Ghelder C."/>
            <person name="Rancurel C."/>
        </authorList>
    </citation>
    <scope>NUCLEOTIDE SEQUENCE</scope>
    <source>
        <strain evidence="10">CNCM I-4278</strain>
    </source>
</reference>
<evidence type="ECO:0000256" key="3">
    <source>
        <dbReference type="ARBA" id="ARBA00010417"/>
    </source>
</evidence>
<comment type="subcellular location">
    <subcellularLocation>
        <location evidence="2">Cytoplasm</location>
    </subcellularLocation>
    <subcellularLocation>
        <location evidence="1">Nucleus</location>
    </subcellularLocation>
</comment>
<feature type="domain" description="PCI" evidence="9">
    <location>
        <begin position="197"/>
        <end position="366"/>
    </location>
</feature>
<dbReference type="InterPro" id="IPR040134">
    <property type="entry name" value="PSMD12/CSN4"/>
</dbReference>
<dbReference type="EMBL" id="CAOQHR010000001">
    <property type="protein sequence ID" value="CAI6286129.1"/>
    <property type="molecule type" value="Genomic_DNA"/>
</dbReference>
<evidence type="ECO:0000256" key="1">
    <source>
        <dbReference type="ARBA" id="ARBA00004123"/>
    </source>
</evidence>
<comment type="subunit">
    <text evidence="4">Component of the COP9 signalosome (CSN) complex.</text>
</comment>
<dbReference type="PANTHER" id="PTHR10855">
    <property type="entry name" value="26S PROTEASOME NON-ATPASE REGULATORY SUBUNIT 12/COP9 SIGNALOSOME COMPLEX SUBUNIT 4"/>
    <property type="match status" value="1"/>
</dbReference>
<evidence type="ECO:0000256" key="4">
    <source>
        <dbReference type="ARBA" id="ARBA00011098"/>
    </source>
</evidence>
<keyword evidence="11" id="KW-1185">Reference proteome</keyword>
<evidence type="ECO:0000313" key="11">
    <source>
        <dbReference type="Proteomes" id="UP001152607"/>
    </source>
</evidence>
<evidence type="ECO:0000256" key="5">
    <source>
        <dbReference type="ARBA" id="ARBA00014881"/>
    </source>
</evidence>
<dbReference type="InterPro" id="IPR054559">
    <property type="entry name" value="PSMD12-CSN4-like_N"/>
</dbReference>
<dbReference type="InterPro" id="IPR036388">
    <property type="entry name" value="WH-like_DNA-bd_sf"/>
</dbReference>
<accession>A0A9W4XLB5</accession>
<dbReference type="PROSITE" id="PS50250">
    <property type="entry name" value="PCI"/>
    <property type="match status" value="1"/>
</dbReference>
<dbReference type="GO" id="GO:0008180">
    <property type="term" value="C:COP9 signalosome"/>
    <property type="evidence" value="ECO:0007669"/>
    <property type="project" value="UniProtKB-KW"/>
</dbReference>
<evidence type="ECO:0000256" key="8">
    <source>
        <dbReference type="ARBA" id="ARBA00023242"/>
    </source>
</evidence>
<dbReference type="InterPro" id="IPR000717">
    <property type="entry name" value="PCI_dom"/>
</dbReference>